<dbReference type="Gene3D" id="3.40.50.2300">
    <property type="match status" value="1"/>
</dbReference>
<dbReference type="InterPro" id="IPR052340">
    <property type="entry name" value="RNase_Y/CdgJ"/>
</dbReference>
<dbReference type="SUPFAM" id="SSF52172">
    <property type="entry name" value="CheY-like"/>
    <property type="match status" value="1"/>
</dbReference>
<dbReference type="Gene3D" id="1.10.3210.10">
    <property type="entry name" value="Hypothetical protein af1432"/>
    <property type="match status" value="1"/>
</dbReference>
<evidence type="ECO:0000259" key="2">
    <source>
        <dbReference type="PROSITE" id="PS50110"/>
    </source>
</evidence>
<dbReference type="GO" id="GO:0000160">
    <property type="term" value="P:phosphorelay signal transduction system"/>
    <property type="evidence" value="ECO:0007669"/>
    <property type="project" value="InterPro"/>
</dbReference>
<dbReference type="PANTHER" id="PTHR33525">
    <property type="match status" value="1"/>
</dbReference>
<dbReference type="InterPro" id="IPR001789">
    <property type="entry name" value="Sig_transdc_resp-reg_receiver"/>
</dbReference>
<feature type="domain" description="HDOD" evidence="3">
    <location>
        <begin position="143"/>
        <end position="333"/>
    </location>
</feature>
<keyword evidence="5" id="KW-1185">Reference proteome</keyword>
<dbReference type="CDD" id="cd00156">
    <property type="entry name" value="REC"/>
    <property type="match status" value="1"/>
</dbReference>
<dbReference type="AlphaFoldDB" id="A0A1I0EJC3"/>
<dbReference type="PANTHER" id="PTHR33525:SF3">
    <property type="entry name" value="RIBONUCLEASE Y"/>
    <property type="match status" value="1"/>
</dbReference>
<dbReference type="SUPFAM" id="SSF109604">
    <property type="entry name" value="HD-domain/PDEase-like"/>
    <property type="match status" value="1"/>
</dbReference>
<protein>
    <submittedName>
        <fullName evidence="4">Response regulator receiver domain-containing protein</fullName>
    </submittedName>
</protein>
<dbReference type="InterPro" id="IPR011006">
    <property type="entry name" value="CheY-like_superfamily"/>
</dbReference>
<evidence type="ECO:0000313" key="4">
    <source>
        <dbReference type="EMBL" id="SET45530.1"/>
    </source>
</evidence>
<dbReference type="OrthoDB" id="2085719at2"/>
<dbReference type="EMBL" id="FOHZ01000010">
    <property type="protein sequence ID" value="SET45530.1"/>
    <property type="molecule type" value="Genomic_DNA"/>
</dbReference>
<dbReference type="InterPro" id="IPR013976">
    <property type="entry name" value="HDOD"/>
</dbReference>
<accession>A0A1I0EJC3</accession>
<evidence type="ECO:0000256" key="1">
    <source>
        <dbReference type="PROSITE-ProRule" id="PRU00169"/>
    </source>
</evidence>
<evidence type="ECO:0000259" key="3">
    <source>
        <dbReference type="PROSITE" id="PS51833"/>
    </source>
</evidence>
<dbReference type="Pfam" id="PF00072">
    <property type="entry name" value="Response_reg"/>
    <property type="match status" value="1"/>
</dbReference>
<dbReference type="PROSITE" id="PS50110">
    <property type="entry name" value="RESPONSE_REGULATORY"/>
    <property type="match status" value="1"/>
</dbReference>
<dbReference type="RefSeq" id="WP_091851908.1">
    <property type="nucleotide sequence ID" value="NZ_FOHZ01000010.1"/>
</dbReference>
<evidence type="ECO:0000313" key="5">
    <source>
        <dbReference type="Proteomes" id="UP000198762"/>
    </source>
</evidence>
<reference evidence="5" key="1">
    <citation type="submission" date="2016-10" db="EMBL/GenBank/DDBJ databases">
        <authorList>
            <person name="Varghese N."/>
            <person name="Submissions S."/>
        </authorList>
    </citation>
    <scope>NUCLEOTIDE SEQUENCE [LARGE SCALE GENOMIC DNA]</scope>
    <source>
        <strain evidence="5">CGMCC 1.6489</strain>
    </source>
</reference>
<organism evidence="4 5">
    <name type="scientific">Marinobacter segnicrescens</name>
    <dbReference type="NCBI Taxonomy" id="430453"/>
    <lineage>
        <taxon>Bacteria</taxon>
        <taxon>Pseudomonadati</taxon>
        <taxon>Pseudomonadota</taxon>
        <taxon>Gammaproteobacteria</taxon>
        <taxon>Pseudomonadales</taxon>
        <taxon>Marinobacteraceae</taxon>
        <taxon>Marinobacter</taxon>
    </lineage>
</organism>
<keyword evidence="1" id="KW-0597">Phosphoprotein</keyword>
<proteinExistence type="predicted"/>
<feature type="domain" description="Response regulatory" evidence="2">
    <location>
        <begin position="2"/>
        <end position="118"/>
    </location>
</feature>
<dbReference type="Proteomes" id="UP000198762">
    <property type="component" value="Unassembled WGS sequence"/>
</dbReference>
<name>A0A1I0EJC3_9GAMM</name>
<dbReference type="SMART" id="SM00448">
    <property type="entry name" value="REC"/>
    <property type="match status" value="1"/>
</dbReference>
<dbReference type="STRING" id="430453.SAMN04487962_11016"/>
<gene>
    <name evidence="4" type="ORF">SAMN04487962_11016</name>
</gene>
<feature type="modified residue" description="4-aspartylphosphate" evidence="1">
    <location>
        <position position="53"/>
    </location>
</feature>
<dbReference type="Pfam" id="PF08668">
    <property type="entry name" value="HDOD"/>
    <property type="match status" value="1"/>
</dbReference>
<dbReference type="PROSITE" id="PS51833">
    <property type="entry name" value="HDOD"/>
    <property type="match status" value="1"/>
</dbReference>
<sequence>MNVLILDADVPMAELMETLVSGLFSRARVHSYRTLAEARADLEELRPELVVCDWDLPDGRGLDLVRAVRRLDREVPVLMVSEKVDRERVLAAGRLHIQGFVPKPFTATAMQERLKTLLPTGQPGGPETSFEVMLRRARDTQAYLPAELDPASVMALVERAGELSVGDLSEAWKGQPAVTARLLDVANTSALRRSGEPCSSLREAIRMLGIRMSLNHALALALDISHRLSDPALKSLAEEQVAKSSELAELASGMARKVGVDASLCYTAGLLHRIGELAVISTAQQFIASDGALDDDDVERALYEWSGTLGNVLKVAWRLPLPLRNLIGAAYMLPRGSGERDKAVMRAAWLMCNYMQESDECDRLLGRLGLDVASARAPA</sequence>